<evidence type="ECO:0000313" key="2">
    <source>
        <dbReference type="EnsemblPlants" id="OPUNC03G33370.1"/>
    </source>
</evidence>
<dbReference type="Gramene" id="OPUNC03G33370.1">
    <property type="protein sequence ID" value="OPUNC03G33370.1"/>
    <property type="gene ID" value="OPUNC03G33370"/>
</dbReference>
<reference evidence="2" key="2">
    <citation type="submission" date="2018-05" db="EMBL/GenBank/DDBJ databases">
        <title>OpunRS2 (Oryza punctata Reference Sequence Version 2).</title>
        <authorList>
            <person name="Zhang J."/>
            <person name="Kudrna D."/>
            <person name="Lee S."/>
            <person name="Talag J."/>
            <person name="Welchert J."/>
            <person name="Wing R.A."/>
        </authorList>
    </citation>
    <scope>NUCLEOTIDE SEQUENCE [LARGE SCALE GENOMIC DNA]</scope>
</reference>
<proteinExistence type="predicted"/>
<evidence type="ECO:0000256" key="1">
    <source>
        <dbReference type="SAM" id="MobiDB-lite"/>
    </source>
</evidence>
<accession>A0A0E0KJT0</accession>
<dbReference type="EnsemblPlants" id="OPUNC03G33370.1">
    <property type="protein sequence ID" value="OPUNC03G33370.1"/>
    <property type="gene ID" value="OPUNC03G33370"/>
</dbReference>
<dbReference type="HOGENOM" id="CLU_1655001_0_0_1"/>
<feature type="compositionally biased region" description="Basic and acidic residues" evidence="1">
    <location>
        <begin position="140"/>
        <end position="160"/>
    </location>
</feature>
<sequence>MPAKLAAADLRRRWPSVNARPRPLGIGAVSKETDLGITNHDVYLTYREYLTREKENEKVSHSLGHLLTQCQPARAHSAAAAIYRGEQQEAEYTSDKVLFLLLHLSKALFSPNRHEREFEMMRRASANARPRNLVPLTLSSRDHSLDETVEHDKIQQTKHP</sequence>
<reference evidence="2" key="1">
    <citation type="submission" date="2015-04" db="UniProtKB">
        <authorList>
            <consortium name="EnsemblPlants"/>
        </authorList>
    </citation>
    <scope>IDENTIFICATION</scope>
</reference>
<keyword evidence="3" id="KW-1185">Reference proteome</keyword>
<dbReference type="AlphaFoldDB" id="A0A0E0KJT0"/>
<organism evidence="2">
    <name type="scientific">Oryza punctata</name>
    <name type="common">Red rice</name>
    <dbReference type="NCBI Taxonomy" id="4537"/>
    <lineage>
        <taxon>Eukaryota</taxon>
        <taxon>Viridiplantae</taxon>
        <taxon>Streptophyta</taxon>
        <taxon>Embryophyta</taxon>
        <taxon>Tracheophyta</taxon>
        <taxon>Spermatophyta</taxon>
        <taxon>Magnoliopsida</taxon>
        <taxon>Liliopsida</taxon>
        <taxon>Poales</taxon>
        <taxon>Poaceae</taxon>
        <taxon>BOP clade</taxon>
        <taxon>Oryzoideae</taxon>
        <taxon>Oryzeae</taxon>
        <taxon>Oryzinae</taxon>
        <taxon>Oryza</taxon>
    </lineage>
</organism>
<evidence type="ECO:0000313" key="3">
    <source>
        <dbReference type="Proteomes" id="UP000026962"/>
    </source>
</evidence>
<name>A0A0E0KJT0_ORYPU</name>
<dbReference type="Proteomes" id="UP000026962">
    <property type="component" value="Chromosome 3"/>
</dbReference>
<protein>
    <submittedName>
        <fullName evidence="2">Uncharacterized protein</fullName>
    </submittedName>
</protein>
<feature type="region of interest" description="Disordered" evidence="1">
    <location>
        <begin position="137"/>
        <end position="160"/>
    </location>
</feature>